<evidence type="ECO:0000313" key="1">
    <source>
        <dbReference type="EMBL" id="SVC90900.1"/>
    </source>
</evidence>
<protein>
    <submittedName>
        <fullName evidence="1">Uncharacterized protein</fullName>
    </submittedName>
</protein>
<name>A0A382R140_9ZZZZ</name>
<reference evidence="1" key="1">
    <citation type="submission" date="2018-05" db="EMBL/GenBank/DDBJ databases">
        <authorList>
            <person name="Lanie J.A."/>
            <person name="Ng W.-L."/>
            <person name="Kazmierczak K.M."/>
            <person name="Andrzejewski T.M."/>
            <person name="Davidsen T.M."/>
            <person name="Wayne K.J."/>
            <person name="Tettelin H."/>
            <person name="Glass J.I."/>
            <person name="Rusch D."/>
            <person name="Podicherti R."/>
            <person name="Tsui H.-C.T."/>
            <person name="Winkler M.E."/>
        </authorList>
    </citation>
    <scope>NUCLEOTIDE SEQUENCE</scope>
</reference>
<gene>
    <name evidence="1" type="ORF">METZ01_LOCUS343754</name>
</gene>
<accession>A0A382R140</accession>
<dbReference type="AlphaFoldDB" id="A0A382R140"/>
<feature type="non-terminal residue" evidence="1">
    <location>
        <position position="111"/>
    </location>
</feature>
<dbReference type="EMBL" id="UINC01118040">
    <property type="protein sequence ID" value="SVC90900.1"/>
    <property type="molecule type" value="Genomic_DNA"/>
</dbReference>
<proteinExistence type="predicted"/>
<organism evidence="1">
    <name type="scientific">marine metagenome</name>
    <dbReference type="NCBI Taxonomy" id="408172"/>
    <lineage>
        <taxon>unclassified sequences</taxon>
        <taxon>metagenomes</taxon>
        <taxon>ecological metagenomes</taxon>
    </lineage>
</organism>
<sequence>MNNRTANCVTTTNMIRIKQTASALVIGLTALTTHAAEPLYQTNFEKTELGEVPNDFLVLDGDFAVKQEGGNKYLELPGAPLDAFGFMFGPSARHGNEISARMFGTKKGRRY</sequence>